<reference evidence="2" key="1">
    <citation type="submission" date="2013-04" db="EMBL/GenBank/DDBJ databases">
        <authorList>
            <person name="Qu J."/>
            <person name="Murali S.C."/>
            <person name="Bandaranaike D."/>
            <person name="Bellair M."/>
            <person name="Blankenburg K."/>
            <person name="Chao H."/>
            <person name="Dinh H."/>
            <person name="Doddapaneni H."/>
            <person name="Downs B."/>
            <person name="Dugan-Rocha S."/>
            <person name="Elkadiri S."/>
            <person name="Gnanaolivu R.D."/>
            <person name="Hernandez B."/>
            <person name="Javaid M."/>
            <person name="Jayaseelan J.C."/>
            <person name="Lee S."/>
            <person name="Li M."/>
            <person name="Ming W."/>
            <person name="Munidasa M."/>
            <person name="Muniz J."/>
            <person name="Nguyen L."/>
            <person name="Ongeri F."/>
            <person name="Osuji N."/>
            <person name="Pu L.-L."/>
            <person name="Puazo M."/>
            <person name="Qu C."/>
            <person name="Quiroz J."/>
            <person name="Raj R."/>
            <person name="Weissenberger G."/>
            <person name="Xin Y."/>
            <person name="Zou X."/>
            <person name="Han Y."/>
            <person name="Richards S."/>
            <person name="Worley K."/>
            <person name="Muzny D."/>
            <person name="Gibbs R."/>
        </authorList>
    </citation>
    <scope>NUCLEOTIDE SEQUENCE</scope>
    <source>
        <strain evidence="2">Sampled in the wild</strain>
    </source>
</reference>
<keyword evidence="3" id="KW-1185">Reference proteome</keyword>
<name>A0A8K0P3R7_LADFU</name>
<dbReference type="OrthoDB" id="10069252at2759"/>
<dbReference type="Proteomes" id="UP000792457">
    <property type="component" value="Unassembled WGS sequence"/>
</dbReference>
<evidence type="ECO:0000313" key="2">
    <source>
        <dbReference type="EMBL" id="KAG8232012.1"/>
    </source>
</evidence>
<accession>A0A8K0P3R7</accession>
<dbReference type="AlphaFoldDB" id="A0A8K0P3R7"/>
<sequence>MEELAKVAVNLWAAYPPQMEINKVEKSKDQMAMFAVNQWAADSPQKKSYKVGKSKKYDSKMGKGVTELPNYEGRAMAIILYSMKLIFGLDGFTELKLSQFARKANKILSLHHSHKEFFVWGDWVKYIEFRKQLVERYHFPSSYNDEPEEVYMFRDLYSTVPPLPLSQSFYKCVKFLDPFSEHNGHCGKKGEAEWRRFMKKELDEIIGNEAQLPIERLHVNFEPSVTPYFSYFKQLHGNMVLRKSWSRNVNGAPCEQLFNASFHGTSLAFVLTPKSCIQDLKEKGVSVTVVEGSACSVGDVKLVKPVQIIRETNSDIPIKKRESVEVVLTDDSVNSNKKICWFEKIDKAKLFLNLSSKKKVSSSVAADQEVPRTPKNNLRQPSKKHNKSKQSRKQKMKMLSKEVGEERLTLHLPHRKVWMFYGSFLEQSELQFYYLTHRFPSSFQWLLNLSAKNLEMSEVSLYSELVDVELVHKSNQALRKSTKTRDPDTYYEHRRTTFARNNW</sequence>
<evidence type="ECO:0000313" key="3">
    <source>
        <dbReference type="Proteomes" id="UP000792457"/>
    </source>
</evidence>
<evidence type="ECO:0000256" key="1">
    <source>
        <dbReference type="SAM" id="MobiDB-lite"/>
    </source>
</evidence>
<comment type="caution">
    <text evidence="2">The sequence shown here is derived from an EMBL/GenBank/DDBJ whole genome shotgun (WGS) entry which is preliminary data.</text>
</comment>
<feature type="region of interest" description="Disordered" evidence="1">
    <location>
        <begin position="363"/>
        <end position="398"/>
    </location>
</feature>
<feature type="compositionally biased region" description="Basic residues" evidence="1">
    <location>
        <begin position="381"/>
        <end position="398"/>
    </location>
</feature>
<gene>
    <name evidence="2" type="ORF">J437_LFUL011953</name>
</gene>
<dbReference type="EMBL" id="KZ308587">
    <property type="protein sequence ID" value="KAG8232012.1"/>
    <property type="molecule type" value="Genomic_DNA"/>
</dbReference>
<proteinExistence type="predicted"/>
<organism evidence="2 3">
    <name type="scientific">Ladona fulva</name>
    <name type="common">Scarce chaser dragonfly</name>
    <name type="synonym">Libellula fulva</name>
    <dbReference type="NCBI Taxonomy" id="123851"/>
    <lineage>
        <taxon>Eukaryota</taxon>
        <taxon>Metazoa</taxon>
        <taxon>Ecdysozoa</taxon>
        <taxon>Arthropoda</taxon>
        <taxon>Hexapoda</taxon>
        <taxon>Insecta</taxon>
        <taxon>Pterygota</taxon>
        <taxon>Palaeoptera</taxon>
        <taxon>Odonata</taxon>
        <taxon>Epiprocta</taxon>
        <taxon>Anisoptera</taxon>
        <taxon>Libelluloidea</taxon>
        <taxon>Libellulidae</taxon>
        <taxon>Ladona</taxon>
    </lineage>
</organism>
<protein>
    <submittedName>
        <fullName evidence="2">Uncharacterized protein</fullName>
    </submittedName>
</protein>
<reference evidence="2" key="2">
    <citation type="submission" date="2017-10" db="EMBL/GenBank/DDBJ databases">
        <title>Ladona fulva Genome sequencing and assembly.</title>
        <authorList>
            <person name="Murali S."/>
            <person name="Richards S."/>
            <person name="Bandaranaike D."/>
            <person name="Bellair M."/>
            <person name="Blankenburg K."/>
            <person name="Chao H."/>
            <person name="Dinh H."/>
            <person name="Doddapaneni H."/>
            <person name="Dugan-Rocha S."/>
            <person name="Elkadiri S."/>
            <person name="Gnanaolivu R."/>
            <person name="Hernandez B."/>
            <person name="Skinner E."/>
            <person name="Javaid M."/>
            <person name="Lee S."/>
            <person name="Li M."/>
            <person name="Ming W."/>
            <person name="Munidasa M."/>
            <person name="Muniz J."/>
            <person name="Nguyen L."/>
            <person name="Hughes D."/>
            <person name="Osuji N."/>
            <person name="Pu L.-L."/>
            <person name="Puazo M."/>
            <person name="Qu C."/>
            <person name="Quiroz J."/>
            <person name="Raj R."/>
            <person name="Weissenberger G."/>
            <person name="Xin Y."/>
            <person name="Zou X."/>
            <person name="Han Y."/>
            <person name="Worley K."/>
            <person name="Muzny D."/>
            <person name="Gibbs R."/>
        </authorList>
    </citation>
    <scope>NUCLEOTIDE SEQUENCE</scope>
    <source>
        <strain evidence="2">Sampled in the wild</strain>
    </source>
</reference>